<proteinExistence type="predicted"/>
<organism evidence="3 4">
    <name type="scientific">Halobacteroides halobius (strain ATCC 35273 / DSM 5150 / MD-1)</name>
    <dbReference type="NCBI Taxonomy" id="748449"/>
    <lineage>
        <taxon>Bacteria</taxon>
        <taxon>Bacillati</taxon>
        <taxon>Bacillota</taxon>
        <taxon>Clostridia</taxon>
        <taxon>Halanaerobiales</taxon>
        <taxon>Halobacteroidaceae</taxon>
        <taxon>Halobacteroides</taxon>
    </lineage>
</organism>
<dbReference type="InterPro" id="IPR036291">
    <property type="entry name" value="NAD(P)-bd_dom_sf"/>
</dbReference>
<dbReference type="Pfam" id="PF21378">
    <property type="entry name" value="YceM-like_C"/>
    <property type="match status" value="1"/>
</dbReference>
<dbReference type="AlphaFoldDB" id="L0KBT7"/>
<dbReference type="Gene3D" id="3.30.360.10">
    <property type="entry name" value="Dihydrodipicolinate Reductase, domain 2"/>
    <property type="match status" value="1"/>
</dbReference>
<dbReference type="STRING" id="748449.Halha_1615"/>
<reference evidence="4" key="1">
    <citation type="submission" date="2012-02" db="EMBL/GenBank/DDBJ databases">
        <title>The complete genome of Halobacteroides halobius DSM 5150.</title>
        <authorList>
            <person name="Lucas S."/>
            <person name="Copeland A."/>
            <person name="Lapidus A."/>
            <person name="Glavina del Rio T."/>
            <person name="Dalin E."/>
            <person name="Tice H."/>
            <person name="Bruce D."/>
            <person name="Goodwin L."/>
            <person name="Pitluck S."/>
            <person name="Peters L."/>
            <person name="Mikhailova N."/>
            <person name="Gu W."/>
            <person name="Kyrpides N."/>
            <person name="Mavromatis K."/>
            <person name="Ivanova N."/>
            <person name="Brettin T."/>
            <person name="Detter J.C."/>
            <person name="Han C."/>
            <person name="Larimer F."/>
            <person name="Land M."/>
            <person name="Hauser L."/>
            <person name="Markowitz V."/>
            <person name="Cheng J.-F."/>
            <person name="Hugenholtz P."/>
            <person name="Woyke T."/>
            <person name="Wu D."/>
            <person name="Tindall B."/>
            <person name="Pomrenke H."/>
            <person name="Brambilla E."/>
            <person name="Klenk H.-P."/>
            <person name="Eisen J.A."/>
        </authorList>
    </citation>
    <scope>NUCLEOTIDE SEQUENCE [LARGE SCALE GENOMIC DNA]</scope>
    <source>
        <strain evidence="4">ATCC 35273 / DSM 5150 / MD-1</strain>
    </source>
</reference>
<dbReference type="InterPro" id="IPR051317">
    <property type="entry name" value="Gfo/Idh/MocA_oxidoreduct"/>
</dbReference>
<evidence type="ECO:0000259" key="1">
    <source>
        <dbReference type="Pfam" id="PF01408"/>
    </source>
</evidence>
<dbReference type="GO" id="GO:0000166">
    <property type="term" value="F:nucleotide binding"/>
    <property type="evidence" value="ECO:0007669"/>
    <property type="project" value="InterPro"/>
</dbReference>
<dbReference type="PANTHER" id="PTHR43708">
    <property type="entry name" value="CONSERVED EXPRESSED OXIDOREDUCTASE (EUROFUNG)"/>
    <property type="match status" value="1"/>
</dbReference>
<dbReference type="RefSeq" id="WP_015327270.1">
    <property type="nucleotide sequence ID" value="NC_019978.1"/>
</dbReference>
<dbReference type="SUPFAM" id="SSF55347">
    <property type="entry name" value="Glyceraldehyde-3-phosphate dehydrogenase-like, C-terminal domain"/>
    <property type="match status" value="1"/>
</dbReference>
<dbReference type="HOGENOM" id="CLU_023194_23_0_9"/>
<dbReference type="PANTHER" id="PTHR43708:SF4">
    <property type="entry name" value="OXIDOREDUCTASE YCEM-RELATED"/>
    <property type="match status" value="1"/>
</dbReference>
<dbReference type="PATRIC" id="fig|748449.3.peg.1566"/>
<evidence type="ECO:0000313" key="3">
    <source>
        <dbReference type="EMBL" id="AGB41553.1"/>
    </source>
</evidence>
<protein>
    <submittedName>
        <fullName evidence="3">Putative dehydrogenase</fullName>
    </submittedName>
</protein>
<dbReference type="Proteomes" id="UP000010880">
    <property type="component" value="Chromosome"/>
</dbReference>
<name>L0KBT7_HALHC</name>
<dbReference type="eggNOG" id="COG0673">
    <property type="taxonomic scope" value="Bacteria"/>
</dbReference>
<evidence type="ECO:0000259" key="2">
    <source>
        <dbReference type="Pfam" id="PF21378"/>
    </source>
</evidence>
<dbReference type="EMBL" id="CP003359">
    <property type="protein sequence ID" value="AGB41553.1"/>
    <property type="molecule type" value="Genomic_DNA"/>
</dbReference>
<feature type="domain" description="YceM-like C-terminal" evidence="2">
    <location>
        <begin position="125"/>
        <end position="235"/>
    </location>
</feature>
<dbReference type="InterPro" id="IPR048477">
    <property type="entry name" value="YceM-like_C"/>
</dbReference>
<dbReference type="KEGG" id="hhl:Halha_1615"/>
<sequence>MKIGVIGLGDIAQKAYLPVIGDKGDIELVFATRNQEKLNYLANKYSIKETARSVEELISKNVKAVFVHAATVVHKKIVKELLLNDIHVYVDKPITNSYQQSKELVNLAQKRGLKLLVGFNRRRAPMYQKLKKVNGPTIINFQKNRFNNPRQVREVIFDDFIHVVDTLRFLADNQVKEFAVEAVVDDGLLYQVMLTLTGVDFKAIGIMNRDSGINEELAEVIGSKQKLIVKGMTELIKYQNGEEKRSKVPSWDSTLYNRGFVQLIDEFLEIVKEGQDTTQLAKDALATHELCENIVQEIKN</sequence>
<keyword evidence="4" id="KW-1185">Reference proteome</keyword>
<gene>
    <name evidence="3" type="ordered locus">Halha_1615</name>
</gene>
<dbReference type="InterPro" id="IPR000683">
    <property type="entry name" value="Gfo/Idh/MocA-like_OxRdtase_N"/>
</dbReference>
<feature type="domain" description="Gfo/Idh/MocA-like oxidoreductase N-terminal" evidence="1">
    <location>
        <begin position="1"/>
        <end position="119"/>
    </location>
</feature>
<dbReference type="Pfam" id="PF01408">
    <property type="entry name" value="GFO_IDH_MocA"/>
    <property type="match status" value="1"/>
</dbReference>
<accession>L0KBT7</accession>
<dbReference type="OrthoDB" id="9815825at2"/>
<evidence type="ECO:0000313" key="4">
    <source>
        <dbReference type="Proteomes" id="UP000010880"/>
    </source>
</evidence>
<dbReference type="Gene3D" id="3.40.50.720">
    <property type="entry name" value="NAD(P)-binding Rossmann-like Domain"/>
    <property type="match status" value="1"/>
</dbReference>
<dbReference type="SUPFAM" id="SSF51735">
    <property type="entry name" value="NAD(P)-binding Rossmann-fold domains"/>
    <property type="match status" value="1"/>
</dbReference>